<proteinExistence type="predicted"/>
<dbReference type="InterPro" id="IPR028082">
    <property type="entry name" value="Peripla_BP_I"/>
</dbReference>
<dbReference type="InterPro" id="IPR038550">
    <property type="entry name" value="GPCR_3_9-Cys_sf"/>
</dbReference>
<dbReference type="GO" id="GO:0004930">
    <property type="term" value="F:G protein-coupled receptor activity"/>
    <property type="evidence" value="ECO:0007669"/>
    <property type="project" value="InterPro"/>
</dbReference>
<dbReference type="GO" id="GO:0005886">
    <property type="term" value="C:plasma membrane"/>
    <property type="evidence" value="ECO:0007669"/>
    <property type="project" value="TreeGrafter"/>
</dbReference>
<keyword evidence="3" id="KW-1185">Reference proteome</keyword>
<dbReference type="PRINTS" id="PR01535">
    <property type="entry name" value="VOMERONASL2R"/>
</dbReference>
<protein>
    <recommendedName>
        <fullName evidence="1">GPCR family 3 nine cysteines domain-containing protein</fullName>
    </recommendedName>
</protein>
<dbReference type="AlphaFoldDB" id="A0AAV7KYD8"/>
<organism evidence="2 3">
    <name type="scientific">Pleurodeles waltl</name>
    <name type="common">Iberian ribbed newt</name>
    <dbReference type="NCBI Taxonomy" id="8319"/>
    <lineage>
        <taxon>Eukaryota</taxon>
        <taxon>Metazoa</taxon>
        <taxon>Chordata</taxon>
        <taxon>Craniata</taxon>
        <taxon>Vertebrata</taxon>
        <taxon>Euteleostomi</taxon>
        <taxon>Amphibia</taxon>
        <taxon>Batrachia</taxon>
        <taxon>Caudata</taxon>
        <taxon>Salamandroidea</taxon>
        <taxon>Salamandridae</taxon>
        <taxon>Pleurodelinae</taxon>
        <taxon>Pleurodeles</taxon>
    </lineage>
</organism>
<evidence type="ECO:0000313" key="3">
    <source>
        <dbReference type="Proteomes" id="UP001066276"/>
    </source>
</evidence>
<accession>A0AAV7KYD8</accession>
<dbReference type="SUPFAM" id="SSF53822">
    <property type="entry name" value="Periplasmic binding protein-like I"/>
    <property type="match status" value="1"/>
</dbReference>
<comment type="caution">
    <text evidence="2">The sequence shown here is derived from an EMBL/GenBank/DDBJ whole genome shotgun (WGS) entry which is preliminary data.</text>
</comment>
<dbReference type="InterPro" id="IPR000068">
    <property type="entry name" value="GPCR_3_Ca_sens_rcpt-rel"/>
</dbReference>
<feature type="domain" description="GPCR family 3 nine cysteines" evidence="1">
    <location>
        <begin position="103"/>
        <end position="143"/>
    </location>
</feature>
<reference evidence="2" key="1">
    <citation type="journal article" date="2022" name="bioRxiv">
        <title>Sequencing and chromosome-scale assembly of the giantPleurodeles waltlgenome.</title>
        <authorList>
            <person name="Brown T."/>
            <person name="Elewa A."/>
            <person name="Iarovenko S."/>
            <person name="Subramanian E."/>
            <person name="Araus A.J."/>
            <person name="Petzold A."/>
            <person name="Susuki M."/>
            <person name="Suzuki K.-i.T."/>
            <person name="Hayashi T."/>
            <person name="Toyoda A."/>
            <person name="Oliveira C."/>
            <person name="Osipova E."/>
            <person name="Leigh N.D."/>
            <person name="Simon A."/>
            <person name="Yun M.H."/>
        </authorList>
    </citation>
    <scope>NUCLEOTIDE SEQUENCE</scope>
    <source>
        <strain evidence="2">20211129_DDA</strain>
        <tissue evidence="2">Liver</tissue>
    </source>
</reference>
<dbReference type="PANTHER" id="PTHR24061:SF0">
    <property type="entry name" value="C-FAMILY ODORANT RECEPTOR OLFCT1"/>
    <property type="match status" value="1"/>
</dbReference>
<dbReference type="Pfam" id="PF07562">
    <property type="entry name" value="NCD3G"/>
    <property type="match status" value="1"/>
</dbReference>
<dbReference type="InterPro" id="IPR011500">
    <property type="entry name" value="GPCR_3_9-Cys_dom"/>
</dbReference>
<sequence length="145" mass="15824">MGIIGDASSSCSIAMARVLGLYRLPQITQYIKKVHFKNKVGEEVFFNQNGEVPAQYDIVNWQRSTEGGIRPVTVGGYDDRAPEGKNVIVNVTAVLWPSQTNQIPVSVCTQSCQPGFWKAVKEGEPACCFLCVPCPQGEISNETGE</sequence>
<dbReference type="FunFam" id="2.10.50.30:FF:000007">
    <property type="entry name" value="Vomeronasal 2, receptor 82"/>
    <property type="match status" value="1"/>
</dbReference>
<dbReference type="InterPro" id="IPR004073">
    <property type="entry name" value="GPCR_3_vmron_rcpt_2"/>
</dbReference>
<name>A0AAV7KYD8_PLEWA</name>
<gene>
    <name evidence="2" type="ORF">NDU88_000638</name>
</gene>
<evidence type="ECO:0000313" key="2">
    <source>
        <dbReference type="EMBL" id="KAJ1080435.1"/>
    </source>
</evidence>
<dbReference type="PANTHER" id="PTHR24061">
    <property type="entry name" value="CALCIUM-SENSING RECEPTOR-RELATED"/>
    <property type="match status" value="1"/>
</dbReference>
<dbReference type="Gene3D" id="2.10.50.30">
    <property type="entry name" value="GPCR, family 3, nine cysteines domain"/>
    <property type="match status" value="1"/>
</dbReference>
<dbReference type="EMBL" id="JANPWB010000016">
    <property type="protein sequence ID" value="KAJ1080435.1"/>
    <property type="molecule type" value="Genomic_DNA"/>
</dbReference>
<dbReference type="Gene3D" id="3.40.50.2300">
    <property type="match status" value="1"/>
</dbReference>
<dbReference type="Proteomes" id="UP001066276">
    <property type="component" value="Chromosome 12"/>
</dbReference>
<evidence type="ECO:0000259" key="1">
    <source>
        <dbReference type="Pfam" id="PF07562"/>
    </source>
</evidence>